<dbReference type="EMBL" id="JAACXV010000320">
    <property type="protein sequence ID" value="KAF7280143.1"/>
    <property type="molecule type" value="Genomic_DNA"/>
</dbReference>
<organism evidence="1 2">
    <name type="scientific">Rhynchophorus ferrugineus</name>
    <name type="common">Red palm weevil</name>
    <name type="synonym">Curculio ferrugineus</name>
    <dbReference type="NCBI Taxonomy" id="354439"/>
    <lineage>
        <taxon>Eukaryota</taxon>
        <taxon>Metazoa</taxon>
        <taxon>Ecdysozoa</taxon>
        <taxon>Arthropoda</taxon>
        <taxon>Hexapoda</taxon>
        <taxon>Insecta</taxon>
        <taxon>Pterygota</taxon>
        <taxon>Neoptera</taxon>
        <taxon>Endopterygota</taxon>
        <taxon>Coleoptera</taxon>
        <taxon>Polyphaga</taxon>
        <taxon>Cucujiformia</taxon>
        <taxon>Curculionidae</taxon>
        <taxon>Dryophthorinae</taxon>
        <taxon>Rhynchophorus</taxon>
    </lineage>
</organism>
<comment type="caution">
    <text evidence="1">The sequence shown here is derived from an EMBL/GenBank/DDBJ whole genome shotgun (WGS) entry which is preliminary data.</text>
</comment>
<evidence type="ECO:0000313" key="1">
    <source>
        <dbReference type="EMBL" id="KAF7280143.1"/>
    </source>
</evidence>
<name>A0A834IKI2_RHYFE</name>
<gene>
    <name evidence="1" type="ORF">GWI33_006398</name>
</gene>
<reference evidence="1" key="1">
    <citation type="submission" date="2020-08" db="EMBL/GenBank/DDBJ databases">
        <title>Genome sequencing and assembly of the red palm weevil Rhynchophorus ferrugineus.</title>
        <authorList>
            <person name="Dias G.B."/>
            <person name="Bergman C.M."/>
            <person name="Manee M."/>
        </authorList>
    </citation>
    <scope>NUCLEOTIDE SEQUENCE</scope>
    <source>
        <strain evidence="1">AA-2017</strain>
        <tissue evidence="1">Whole larva</tissue>
    </source>
</reference>
<sequence length="77" mass="9050">MRTSPIRVSHGESRLLFVLIPWWKNDRPIRRKPNPWVGTPSRQTFSVKGTEGMERKIRVSPSQTRNVGSYCWVARRD</sequence>
<dbReference type="Proteomes" id="UP000625711">
    <property type="component" value="Unassembled WGS sequence"/>
</dbReference>
<dbReference type="AlphaFoldDB" id="A0A834IKI2"/>
<proteinExistence type="predicted"/>
<protein>
    <submittedName>
        <fullName evidence="1">Uncharacterized protein</fullName>
    </submittedName>
</protein>
<keyword evidence="2" id="KW-1185">Reference proteome</keyword>
<accession>A0A834IKI2</accession>
<evidence type="ECO:0000313" key="2">
    <source>
        <dbReference type="Proteomes" id="UP000625711"/>
    </source>
</evidence>